<gene>
    <name evidence="1" type="ORF">HAKA00212_LOCUS3346</name>
</gene>
<sequence length="167" mass="18858">MIVVLEVELCVQPGTPMHEAEQGSWCLLRQKSVQAPLHYKVLTKDGLDWHAFALRQYENNNRFVLMCWNDGFGGWGFKEGFLVMPADEPAVVDGGNTQHWVLWANEVDNVKTSRKRKAGKGSNNDEVELELVDLSQQAYGTNVPPENPGINNNRKGQVWCLCEEARC</sequence>
<reference evidence="1" key="1">
    <citation type="submission" date="2021-01" db="EMBL/GenBank/DDBJ databases">
        <authorList>
            <person name="Corre E."/>
            <person name="Pelletier E."/>
            <person name="Niang G."/>
            <person name="Scheremetjew M."/>
            <person name="Finn R."/>
            <person name="Kale V."/>
            <person name="Holt S."/>
            <person name="Cochrane G."/>
            <person name="Meng A."/>
            <person name="Brown T."/>
            <person name="Cohen L."/>
        </authorList>
    </citation>
    <scope>NUCLEOTIDE SEQUENCE</scope>
    <source>
        <strain evidence="1">CCMP3107</strain>
    </source>
</reference>
<accession>A0A7S3UUN5</accession>
<dbReference type="EMBL" id="HBIU01008385">
    <property type="protein sequence ID" value="CAE0624679.1"/>
    <property type="molecule type" value="Transcribed_RNA"/>
</dbReference>
<name>A0A7S3UUN5_HETAK</name>
<dbReference type="AlphaFoldDB" id="A0A7S3UUN5"/>
<organism evidence="1">
    <name type="scientific">Heterosigma akashiwo</name>
    <name type="common">Chromophytic alga</name>
    <name type="synonym">Heterosigma carterae</name>
    <dbReference type="NCBI Taxonomy" id="2829"/>
    <lineage>
        <taxon>Eukaryota</taxon>
        <taxon>Sar</taxon>
        <taxon>Stramenopiles</taxon>
        <taxon>Ochrophyta</taxon>
        <taxon>Raphidophyceae</taxon>
        <taxon>Chattonellales</taxon>
        <taxon>Chattonellaceae</taxon>
        <taxon>Heterosigma</taxon>
    </lineage>
</organism>
<evidence type="ECO:0000313" key="1">
    <source>
        <dbReference type="EMBL" id="CAE0624679.1"/>
    </source>
</evidence>
<protein>
    <submittedName>
        <fullName evidence="1">Uncharacterized protein</fullName>
    </submittedName>
</protein>
<proteinExistence type="predicted"/>